<organism evidence="3">
    <name type="scientific">Schistosoma curassoni</name>
    <dbReference type="NCBI Taxonomy" id="6186"/>
    <lineage>
        <taxon>Eukaryota</taxon>
        <taxon>Metazoa</taxon>
        <taxon>Spiralia</taxon>
        <taxon>Lophotrochozoa</taxon>
        <taxon>Platyhelminthes</taxon>
        <taxon>Trematoda</taxon>
        <taxon>Digenea</taxon>
        <taxon>Strigeidida</taxon>
        <taxon>Schistosomatoidea</taxon>
        <taxon>Schistosomatidae</taxon>
        <taxon>Schistosoma</taxon>
    </lineage>
</organism>
<dbReference type="AlphaFoldDB" id="A0A183JM56"/>
<proteinExistence type="predicted"/>
<dbReference type="WBParaSite" id="SCUD_0000378701-mRNA-1">
    <property type="protein sequence ID" value="SCUD_0000378701-mRNA-1"/>
    <property type="gene ID" value="SCUD_0000378701"/>
</dbReference>
<keyword evidence="2" id="KW-1185">Reference proteome</keyword>
<accession>A0A183JM56</accession>
<gene>
    <name evidence="1" type="ORF">SCUD_LOCUS3787</name>
</gene>
<reference evidence="3" key="1">
    <citation type="submission" date="2016-06" db="UniProtKB">
        <authorList>
            <consortium name="WormBaseParasite"/>
        </authorList>
    </citation>
    <scope>IDENTIFICATION</scope>
</reference>
<evidence type="ECO:0000313" key="1">
    <source>
        <dbReference type="EMBL" id="VDO84451.1"/>
    </source>
</evidence>
<protein>
    <submittedName>
        <fullName evidence="1 3">Uncharacterized protein</fullName>
    </submittedName>
</protein>
<dbReference type="Proteomes" id="UP000279833">
    <property type="component" value="Unassembled WGS sequence"/>
</dbReference>
<evidence type="ECO:0000313" key="3">
    <source>
        <dbReference type="WBParaSite" id="SCUD_0000378701-mRNA-1"/>
    </source>
</evidence>
<name>A0A183JM56_9TREM</name>
<reference evidence="1 2" key="2">
    <citation type="submission" date="2018-11" db="EMBL/GenBank/DDBJ databases">
        <authorList>
            <consortium name="Pathogen Informatics"/>
        </authorList>
    </citation>
    <scope>NUCLEOTIDE SEQUENCE [LARGE SCALE GENOMIC DNA]</scope>
    <source>
        <strain evidence="1">Dakar</strain>
        <strain evidence="2">Dakar, Senegal</strain>
    </source>
</reference>
<dbReference type="EMBL" id="UZAK01004492">
    <property type="protein sequence ID" value="VDO84451.1"/>
    <property type="molecule type" value="Genomic_DNA"/>
</dbReference>
<evidence type="ECO:0000313" key="2">
    <source>
        <dbReference type="Proteomes" id="UP000279833"/>
    </source>
</evidence>
<sequence length="32" mass="3262">MSGLCKSCVGVSVNAPKLLFCNISELGIGLHA</sequence>